<proteinExistence type="inferred from homology"/>
<evidence type="ECO:0000256" key="3">
    <source>
        <dbReference type="ARBA" id="ARBA00022485"/>
    </source>
</evidence>
<sequence length="684" mass="77909">MASKQISILAKNVFHRAANSSKKTAFQAFSSKTNVSTKTRRKLPDDGITLSKFIASQQPEMSQNEEENLGPVPTSTPLDLYKEEEPLTMKFHLKTYGCQMNVSDSDIIRSILLDEKNNSIQFEETQEEMDADVLLTNTCAIRENAEQKVWHRLKELRAHDSKNPLEKIALVNEEEKKTRYGKKKANKRKRIIGVLGCMAERLKEDMFRDGTADLIVGPDAYRDLPRLINALAPKPTGNTGQQDNQESLKMYEMPQLERALNVELSFDETYADINPVRANPDDVSAFVSVMRGCNNMCSYCVVPFTRGRERSRELESIVREARILFEEENVKEICLLGQNVNSYHDKSESAILARPAVENENSENKRGSYRAGYNMSNDGFSNMFKLRGGAGYYFVDLVEAISDISPELRVRFTSPHPKDYPPELLSLMAERHNVCNHLHMPAQSGSSTVLERMRRGYTREAYLNLIDDVKTLIPDVAISSDFITGFCGETEEEHQDTLSLMDHVAYDQAFMFAYSMRGKTHANRTMEDDVPEDVKSRRLQEVISMFRTRVQERNDEMEVGKLRLVLVEGEAKKKKEGKIRWGGRTDQNKRITFDYKKCWTEENIQPVLSALNQSYPSNPMMRSDLLYQLATSPKVEVQSGDYAVVQVDEARGHVLTGKLLWRASQSMFSEMGLDENSLGLFGSY</sequence>
<dbReference type="GO" id="GO:0060255">
    <property type="term" value="P:regulation of macromolecule metabolic process"/>
    <property type="evidence" value="ECO:0007669"/>
    <property type="project" value="UniProtKB-ARBA"/>
</dbReference>
<dbReference type="Pfam" id="PF00919">
    <property type="entry name" value="UPF0004"/>
    <property type="match status" value="1"/>
</dbReference>
<dbReference type="GO" id="GO:0080090">
    <property type="term" value="P:regulation of primary metabolic process"/>
    <property type="evidence" value="ECO:0007669"/>
    <property type="project" value="UniProtKB-ARBA"/>
</dbReference>
<evidence type="ECO:0000256" key="4">
    <source>
        <dbReference type="ARBA" id="ARBA00022691"/>
    </source>
</evidence>
<dbReference type="Gene3D" id="3.80.30.20">
    <property type="entry name" value="tm_1862 like domain"/>
    <property type="match status" value="1"/>
</dbReference>
<dbReference type="SUPFAM" id="SSF102114">
    <property type="entry name" value="Radical SAM enzymes"/>
    <property type="match status" value="1"/>
</dbReference>
<dbReference type="Pfam" id="PF04055">
    <property type="entry name" value="Radical_SAM"/>
    <property type="match status" value="1"/>
</dbReference>
<dbReference type="Gene3D" id="3.40.50.12160">
    <property type="entry name" value="Methylthiotransferase, N-terminal domain"/>
    <property type="match status" value="1"/>
</dbReference>
<dbReference type="InterPro" id="IPR007197">
    <property type="entry name" value="rSAM"/>
</dbReference>
<keyword evidence="3" id="KW-0004">4Fe-4S</keyword>
<dbReference type="SFLD" id="SFLDG01061">
    <property type="entry name" value="methylthiotransferase"/>
    <property type="match status" value="1"/>
</dbReference>
<evidence type="ECO:0000256" key="5">
    <source>
        <dbReference type="ARBA" id="ARBA00022723"/>
    </source>
</evidence>
<dbReference type="InterPro" id="IPR006463">
    <property type="entry name" value="MiaB_methiolase"/>
</dbReference>
<dbReference type="Proteomes" id="UP001054902">
    <property type="component" value="Unassembled WGS sequence"/>
</dbReference>
<name>A0AAD3CGE3_9STRA</name>
<keyword evidence="5" id="KW-0479">Metal-binding</keyword>
<evidence type="ECO:0000313" key="11">
    <source>
        <dbReference type="Proteomes" id="UP001054902"/>
    </source>
</evidence>
<evidence type="ECO:0000259" key="8">
    <source>
        <dbReference type="PROSITE" id="PS51449"/>
    </source>
</evidence>
<comment type="cofactor">
    <cofactor evidence="1">
        <name>[4Fe-4S] cluster</name>
        <dbReference type="ChEBI" id="CHEBI:49883"/>
    </cofactor>
</comment>
<keyword evidence="7" id="KW-0411">Iron-sulfur</keyword>
<dbReference type="GO" id="GO:0035597">
    <property type="term" value="F:tRNA-2-methylthio-N(6)-dimethylallyladenosine(37) synthase activity"/>
    <property type="evidence" value="ECO:0007669"/>
    <property type="project" value="TreeGrafter"/>
</dbReference>
<evidence type="ECO:0000313" key="10">
    <source>
        <dbReference type="EMBL" id="GFH44145.1"/>
    </source>
</evidence>
<dbReference type="GO" id="GO:0005739">
    <property type="term" value="C:mitochondrion"/>
    <property type="evidence" value="ECO:0007669"/>
    <property type="project" value="TreeGrafter"/>
</dbReference>
<dbReference type="FunFam" id="3.40.50.12160:FF:000003">
    <property type="entry name" value="CDK5 regulatory subunit-associated protein 1"/>
    <property type="match status" value="1"/>
</dbReference>
<dbReference type="SFLD" id="SFLDG01082">
    <property type="entry name" value="B12-binding_domain_containing"/>
    <property type="match status" value="1"/>
</dbReference>
<dbReference type="PROSITE" id="PS01278">
    <property type="entry name" value="MTTASE_RADICAL"/>
    <property type="match status" value="1"/>
</dbReference>
<evidence type="ECO:0000256" key="7">
    <source>
        <dbReference type="ARBA" id="ARBA00023014"/>
    </source>
</evidence>
<keyword evidence="6" id="KW-0408">Iron</keyword>
<dbReference type="SMART" id="SM00729">
    <property type="entry name" value="Elp3"/>
    <property type="match status" value="1"/>
</dbReference>
<keyword evidence="4" id="KW-0949">S-adenosyl-L-methionine</keyword>
<keyword evidence="11" id="KW-1185">Reference proteome</keyword>
<dbReference type="SFLD" id="SFLDS00029">
    <property type="entry name" value="Radical_SAM"/>
    <property type="match status" value="1"/>
</dbReference>
<organism evidence="10 11">
    <name type="scientific">Chaetoceros tenuissimus</name>
    <dbReference type="NCBI Taxonomy" id="426638"/>
    <lineage>
        <taxon>Eukaryota</taxon>
        <taxon>Sar</taxon>
        <taxon>Stramenopiles</taxon>
        <taxon>Ochrophyta</taxon>
        <taxon>Bacillariophyta</taxon>
        <taxon>Coscinodiscophyceae</taxon>
        <taxon>Chaetocerotophycidae</taxon>
        <taxon>Chaetocerotales</taxon>
        <taxon>Chaetocerotaceae</taxon>
        <taxon>Chaetoceros</taxon>
    </lineage>
</organism>
<dbReference type="PANTHER" id="PTHR43020:SF2">
    <property type="entry name" value="MITOCHONDRIAL TRNA METHYLTHIOTRANSFERASE CDK5RAP1"/>
    <property type="match status" value="1"/>
</dbReference>
<dbReference type="InterPro" id="IPR038135">
    <property type="entry name" value="Methylthiotransferase_N_sf"/>
</dbReference>
<evidence type="ECO:0000256" key="2">
    <source>
        <dbReference type="ARBA" id="ARBA00009815"/>
    </source>
</evidence>
<dbReference type="InterPro" id="IPR058240">
    <property type="entry name" value="rSAM_sf"/>
</dbReference>
<dbReference type="InterPro" id="IPR013848">
    <property type="entry name" value="Methylthiotransferase_N"/>
</dbReference>
<reference evidence="10 11" key="1">
    <citation type="journal article" date="2021" name="Sci. Rep.">
        <title>The genome of the diatom Chaetoceros tenuissimus carries an ancient integrated fragment of an extant virus.</title>
        <authorList>
            <person name="Hongo Y."/>
            <person name="Kimura K."/>
            <person name="Takaki Y."/>
            <person name="Yoshida Y."/>
            <person name="Baba S."/>
            <person name="Kobayashi G."/>
            <person name="Nagasaki K."/>
            <person name="Hano T."/>
            <person name="Tomaru Y."/>
        </authorList>
    </citation>
    <scope>NUCLEOTIDE SEQUENCE [LARGE SCALE GENOMIC DNA]</scope>
    <source>
        <strain evidence="10 11">NIES-3715</strain>
    </source>
</reference>
<evidence type="ECO:0000256" key="6">
    <source>
        <dbReference type="ARBA" id="ARBA00023004"/>
    </source>
</evidence>
<dbReference type="PROSITE" id="PS51918">
    <property type="entry name" value="RADICAL_SAM"/>
    <property type="match status" value="1"/>
</dbReference>
<dbReference type="InterPro" id="IPR023404">
    <property type="entry name" value="rSAM_horseshoe"/>
</dbReference>
<dbReference type="InterPro" id="IPR020612">
    <property type="entry name" value="Methylthiotransferase_CS"/>
</dbReference>
<dbReference type="SFLD" id="SFLDF00413">
    <property type="entry name" value="CDK5RAP1"/>
    <property type="match status" value="1"/>
</dbReference>
<dbReference type="GO" id="GO:0046872">
    <property type="term" value="F:metal ion binding"/>
    <property type="evidence" value="ECO:0007669"/>
    <property type="project" value="UniProtKB-KW"/>
</dbReference>
<feature type="domain" description="Radical SAM core" evidence="9">
    <location>
        <begin position="279"/>
        <end position="553"/>
    </location>
</feature>
<dbReference type="AlphaFoldDB" id="A0AAD3CGE3"/>
<dbReference type="SFLD" id="SFLDF00273">
    <property type="entry name" value="(dimethylallyl)adenosine_tRNA"/>
    <property type="match status" value="1"/>
</dbReference>
<feature type="domain" description="MTTase N-terminal" evidence="8">
    <location>
        <begin position="89"/>
        <end position="233"/>
    </location>
</feature>
<comment type="similarity">
    <text evidence="2">Belongs to the methylthiotransferase family. MiaB subfamily.</text>
</comment>
<gene>
    <name evidence="10" type="ORF">CTEN210_00619</name>
</gene>
<dbReference type="EMBL" id="BLLK01000019">
    <property type="protein sequence ID" value="GFH44145.1"/>
    <property type="molecule type" value="Genomic_DNA"/>
</dbReference>
<dbReference type="GO" id="GO:0005829">
    <property type="term" value="C:cytosol"/>
    <property type="evidence" value="ECO:0007669"/>
    <property type="project" value="TreeGrafter"/>
</dbReference>
<dbReference type="InterPro" id="IPR006638">
    <property type="entry name" value="Elp3/MiaA/NifB-like_rSAM"/>
</dbReference>
<protein>
    <submittedName>
        <fullName evidence="10">Uncharacterized protein</fullName>
    </submittedName>
</protein>
<dbReference type="InterPro" id="IPR005839">
    <property type="entry name" value="Methylthiotransferase"/>
</dbReference>
<evidence type="ECO:0000259" key="9">
    <source>
        <dbReference type="PROSITE" id="PS51918"/>
    </source>
</evidence>
<dbReference type="PROSITE" id="PS51449">
    <property type="entry name" value="MTTASE_N"/>
    <property type="match status" value="1"/>
</dbReference>
<dbReference type="FunFam" id="3.80.30.20:FF:000003">
    <property type="entry name" value="CDK5 regulatory subunit-associated protein 1"/>
    <property type="match status" value="1"/>
</dbReference>
<accession>A0AAD3CGE3</accession>
<dbReference type="PANTHER" id="PTHR43020">
    <property type="entry name" value="CDK5 REGULATORY SUBUNIT-ASSOCIATED PROTEIN 1"/>
    <property type="match status" value="1"/>
</dbReference>
<evidence type="ECO:0000256" key="1">
    <source>
        <dbReference type="ARBA" id="ARBA00001966"/>
    </source>
</evidence>
<dbReference type="GO" id="GO:0051539">
    <property type="term" value="F:4 iron, 4 sulfur cluster binding"/>
    <property type="evidence" value="ECO:0007669"/>
    <property type="project" value="UniProtKB-KW"/>
</dbReference>
<comment type="caution">
    <text evidence="10">The sequence shown here is derived from an EMBL/GenBank/DDBJ whole genome shotgun (WGS) entry which is preliminary data.</text>
</comment>